<dbReference type="PANTHER" id="PTHR10519:SF20">
    <property type="entry name" value="G-PROTEIN COUPLED RECEPTOR 156-RELATED"/>
    <property type="match status" value="1"/>
</dbReference>
<feature type="domain" description="G-protein coupled receptors family 3 profile" evidence="11">
    <location>
        <begin position="830"/>
        <end position="1012"/>
    </location>
</feature>
<keyword evidence="13" id="KW-1185">Reference proteome</keyword>
<keyword evidence="5 10" id="KW-0472">Membrane</keyword>
<dbReference type="Proteomes" id="UP001212841">
    <property type="component" value="Unassembled WGS sequence"/>
</dbReference>
<feature type="transmembrane region" description="Helical" evidence="10">
    <location>
        <begin position="986"/>
        <end position="1012"/>
    </location>
</feature>
<feature type="transmembrane region" description="Helical" evidence="10">
    <location>
        <begin position="872"/>
        <end position="893"/>
    </location>
</feature>
<proteinExistence type="predicted"/>
<dbReference type="AlphaFoldDB" id="A0AAD5S8T0"/>
<dbReference type="PROSITE" id="PS50259">
    <property type="entry name" value="G_PROTEIN_RECEP_F3_4"/>
    <property type="match status" value="1"/>
</dbReference>
<keyword evidence="7" id="KW-0325">Glycoprotein</keyword>
<dbReference type="GO" id="GO:0007214">
    <property type="term" value="P:gamma-aminobutyric acid signaling pathway"/>
    <property type="evidence" value="ECO:0007669"/>
    <property type="project" value="TreeGrafter"/>
</dbReference>
<comment type="caution">
    <text evidence="12">The sequence shown here is derived from an EMBL/GenBank/DDBJ whole genome shotgun (WGS) entry which is preliminary data.</text>
</comment>
<evidence type="ECO:0000256" key="7">
    <source>
        <dbReference type="ARBA" id="ARBA00023180"/>
    </source>
</evidence>
<keyword evidence="6" id="KW-0675">Receptor</keyword>
<comment type="subcellular location">
    <subcellularLocation>
        <location evidence="1">Membrane</location>
        <topology evidence="1">Multi-pass membrane protein</topology>
    </subcellularLocation>
</comment>
<feature type="compositionally biased region" description="Low complexity" evidence="9">
    <location>
        <begin position="1049"/>
        <end position="1063"/>
    </location>
</feature>
<keyword evidence="8" id="KW-0807">Transducer</keyword>
<dbReference type="GO" id="GO:0004965">
    <property type="term" value="F:G protein-coupled GABA receptor activity"/>
    <property type="evidence" value="ECO:0007669"/>
    <property type="project" value="InterPro"/>
</dbReference>
<keyword evidence="4" id="KW-0297">G-protein coupled receptor</keyword>
<organism evidence="12 13">
    <name type="scientific">Rhizophlyctis rosea</name>
    <dbReference type="NCBI Taxonomy" id="64517"/>
    <lineage>
        <taxon>Eukaryota</taxon>
        <taxon>Fungi</taxon>
        <taxon>Fungi incertae sedis</taxon>
        <taxon>Chytridiomycota</taxon>
        <taxon>Chytridiomycota incertae sedis</taxon>
        <taxon>Chytridiomycetes</taxon>
        <taxon>Rhizophlyctidales</taxon>
        <taxon>Rhizophlyctidaceae</taxon>
        <taxon>Rhizophlyctis</taxon>
    </lineage>
</organism>
<reference evidence="12" key="1">
    <citation type="submission" date="2020-05" db="EMBL/GenBank/DDBJ databases">
        <title>Phylogenomic resolution of chytrid fungi.</title>
        <authorList>
            <person name="Stajich J.E."/>
            <person name="Amses K."/>
            <person name="Simmons R."/>
            <person name="Seto K."/>
            <person name="Myers J."/>
            <person name="Bonds A."/>
            <person name="Quandt C.A."/>
            <person name="Barry K."/>
            <person name="Liu P."/>
            <person name="Grigoriev I."/>
            <person name="Longcore J.E."/>
            <person name="James T.Y."/>
        </authorList>
    </citation>
    <scope>NUCLEOTIDE SEQUENCE</scope>
    <source>
        <strain evidence="12">JEL0318</strain>
    </source>
</reference>
<feature type="non-terminal residue" evidence="12">
    <location>
        <position position="1084"/>
    </location>
</feature>
<evidence type="ECO:0000256" key="5">
    <source>
        <dbReference type="ARBA" id="ARBA00023136"/>
    </source>
</evidence>
<dbReference type="EMBL" id="JADGJD010000831">
    <property type="protein sequence ID" value="KAJ3048197.1"/>
    <property type="molecule type" value="Genomic_DNA"/>
</dbReference>
<evidence type="ECO:0000313" key="13">
    <source>
        <dbReference type="Proteomes" id="UP001212841"/>
    </source>
</evidence>
<evidence type="ECO:0000256" key="10">
    <source>
        <dbReference type="SAM" id="Phobius"/>
    </source>
</evidence>
<feature type="transmembrane region" description="Helical" evidence="10">
    <location>
        <begin position="957"/>
        <end position="980"/>
    </location>
</feature>
<protein>
    <recommendedName>
        <fullName evidence="11">G-protein coupled receptors family 3 profile domain-containing protein</fullName>
    </recommendedName>
</protein>
<evidence type="ECO:0000256" key="8">
    <source>
        <dbReference type="ARBA" id="ARBA00023224"/>
    </source>
</evidence>
<feature type="transmembrane region" description="Helical" evidence="10">
    <location>
        <begin position="786"/>
        <end position="808"/>
    </location>
</feature>
<evidence type="ECO:0000256" key="2">
    <source>
        <dbReference type="ARBA" id="ARBA00022692"/>
    </source>
</evidence>
<feature type="transmembrane region" description="Helical" evidence="10">
    <location>
        <begin position="820"/>
        <end position="840"/>
    </location>
</feature>
<keyword evidence="3 10" id="KW-1133">Transmembrane helix</keyword>
<accession>A0AAD5S8T0</accession>
<feature type="region of interest" description="Disordered" evidence="9">
    <location>
        <begin position="1045"/>
        <end position="1084"/>
    </location>
</feature>
<evidence type="ECO:0000256" key="1">
    <source>
        <dbReference type="ARBA" id="ARBA00004141"/>
    </source>
</evidence>
<evidence type="ECO:0000256" key="3">
    <source>
        <dbReference type="ARBA" id="ARBA00022989"/>
    </source>
</evidence>
<evidence type="ECO:0000313" key="12">
    <source>
        <dbReference type="EMBL" id="KAJ3048197.1"/>
    </source>
</evidence>
<feature type="transmembrane region" description="Helical" evidence="10">
    <location>
        <begin position="926"/>
        <end position="945"/>
    </location>
</feature>
<dbReference type="GO" id="GO:0038039">
    <property type="term" value="C:G protein-coupled receptor heterodimeric complex"/>
    <property type="evidence" value="ECO:0007669"/>
    <property type="project" value="TreeGrafter"/>
</dbReference>
<evidence type="ECO:0000256" key="6">
    <source>
        <dbReference type="ARBA" id="ARBA00023170"/>
    </source>
</evidence>
<dbReference type="InterPro" id="IPR017978">
    <property type="entry name" value="GPCR_3_C"/>
</dbReference>
<evidence type="ECO:0000256" key="9">
    <source>
        <dbReference type="SAM" id="MobiDB-lite"/>
    </source>
</evidence>
<evidence type="ECO:0000259" key="11">
    <source>
        <dbReference type="PROSITE" id="PS50259"/>
    </source>
</evidence>
<keyword evidence="2 10" id="KW-0812">Transmembrane</keyword>
<gene>
    <name evidence="12" type="ORF">HK097_010792</name>
</gene>
<name>A0AAD5S8T0_9FUNG</name>
<evidence type="ECO:0000256" key="4">
    <source>
        <dbReference type="ARBA" id="ARBA00023040"/>
    </source>
</evidence>
<dbReference type="Pfam" id="PF00003">
    <property type="entry name" value="7tm_3"/>
    <property type="match status" value="1"/>
</dbReference>
<sequence length="1084" mass="120832">EEPNLNVFDITIDPEPAVITVADPTKAFVRRTESPFVAFSYIRYEAINLWVKAPPTANLQFQLYRYNGTAADPKCVDSQLVDLLDVNNGSGPTTPLSTTVWQRITMKLGDCPNTGVFDAVKITNKDTSSVTLKLTGYVGYVDGIDRIPKYVGPAVPHLDASEYDILYSKGQSWQGWGNKESGLMAQWVCDSTTGWRGYEHLAPSDIFIHGYRDTTRGPMPMDVSSARWTGYGYEYTWAWDANTHFTRLTVDAPNPLLGCALHNADFFIIGDEQKATEWLVVWAPQIRTELIHTLATYAKYVKNKRDKEGLDIAIELRTRVPSYLKTDQYGTSHLLPKPILGNMGEMLYLDRLAPITSANQKYFQKTGYDATYDVLPIFEKLLYYNNDYYALPVKVRTFPWHVKWANLEAVLAVNNTLKVPPPLAPTSGAWWNSWTMQDFLKILEAMYLQKGLRAIFVFPPDLGHTVLWQYLSFSWGATIIDSTGRCALNNEYAEKAMDATFVNWVRNFPGLIADRKPWTQFWPDWYKYLASEPIYPLNETLFPMGVAVWNATSNTGQTKDDWAGFAISDIQDVEKGGWRKIYPPTGISQVEGLVVGLYKNSTKLVRAHDCIIETLARDDDFHVNNPRYRPNDVYGGVSGWRSALLTPEYLDDAKKLTIDNNEYLGHAAFRGYPLQGSRAWAVMAQNDPMNLAMNDIQYKNMNTSGALKRACQIIDWHTMPACTDQDYYTYPVVVPGKNKVNMVYDWKPNTLNITCRADIAKAISLPAPEIAAFASTAVSAESNSGLGLFVIAALGIAYEVGLFCTFMWKRDSQVLKAASLGASYLIFIDWALAIGFGLVLGSLAMKSFRVHVIFSSSELAKASSFSFPDWKLLACIFALVGGELICCLIYQFWQEGDASNFKILTAKTGDQIYLEDCPLSHRGATVILYVYNALLVAVAAFYAFMTRKVVSAFNENIFTASAIGLISVVVIVIAPVLNMIDTPEAIFMLVSVGTTIATILSTSVFAIPKLLIAGGIIKHRDIQESIESKMMKEQKKAMRNFESSMVAHGTGPSTGPGSSLDPTFRTPIASGGTQRTGKMEDEEP</sequence>
<dbReference type="PANTHER" id="PTHR10519">
    <property type="entry name" value="GABA-B RECEPTOR"/>
    <property type="match status" value="1"/>
</dbReference>
<dbReference type="InterPro" id="IPR002455">
    <property type="entry name" value="GPCR3_GABA-B"/>
</dbReference>